<dbReference type="EMBL" id="DUGH01000111">
    <property type="protein sequence ID" value="HIH16661.1"/>
    <property type="molecule type" value="Genomic_DNA"/>
</dbReference>
<keyword evidence="1" id="KW-0812">Transmembrane</keyword>
<reference evidence="3" key="1">
    <citation type="journal article" date="2020" name="bioRxiv">
        <title>A rank-normalized archaeal taxonomy based on genome phylogeny resolves widespread incomplete and uneven classifications.</title>
        <authorList>
            <person name="Rinke C."/>
            <person name="Chuvochina M."/>
            <person name="Mussig A.J."/>
            <person name="Chaumeil P.-A."/>
            <person name="Waite D.W."/>
            <person name="Whitman W.B."/>
            <person name="Parks D.H."/>
            <person name="Hugenholtz P."/>
        </authorList>
    </citation>
    <scope>NUCLEOTIDE SEQUENCE [LARGE SCALE GENOMIC DNA]</scope>
</reference>
<protein>
    <submittedName>
        <fullName evidence="2">Uncharacterized protein</fullName>
    </submittedName>
</protein>
<keyword evidence="1" id="KW-1133">Transmembrane helix</keyword>
<comment type="caution">
    <text evidence="2">The sequence shown here is derived from an EMBL/GenBank/DDBJ whole genome shotgun (WGS) entry which is preliminary data.</text>
</comment>
<keyword evidence="1" id="KW-0472">Membrane</keyword>
<organism evidence="2 3">
    <name type="scientific">Candidatus Iainarchaeum sp</name>
    <dbReference type="NCBI Taxonomy" id="3101447"/>
    <lineage>
        <taxon>Archaea</taxon>
        <taxon>Candidatus Iainarchaeota</taxon>
        <taxon>Candidatus Iainarchaeia</taxon>
        <taxon>Candidatus Iainarchaeales</taxon>
        <taxon>Candidatus Iainarchaeaceae</taxon>
        <taxon>Candidatus Iainarchaeum</taxon>
    </lineage>
</organism>
<sequence>MMILLEVIFFVAASYAVFRWGRNQAGAKKMVLGYVLPGLLLESVVLSLFFLPPTLPAARSSSGLAVGSCAPVPLDLSPMAYRMEKRYEEACTTASFPVEGYSVNFNAVKSGWLGDLHVKLRPGIKDDVARYVPQPQRLEARLFDEVGDLMAEAIPGKGFVGAGKLSGLVPYLVKGKGYTLQMKAHDVEVTSWCVDDRQAFLFRIESRLLCYADSDCVPRLGEGARCQYPGHGFSYCSKGEGAQVVFDKPNADRIAASLPETMLCPLYPQRQFGSLLDAWTGPRQLPEESGFYRVISSDDLQWPY</sequence>
<accession>A0A7J4JFV6</accession>
<evidence type="ECO:0000256" key="1">
    <source>
        <dbReference type="SAM" id="Phobius"/>
    </source>
</evidence>
<dbReference type="AlphaFoldDB" id="A0A7J4JFV6"/>
<feature type="transmembrane region" description="Helical" evidence="1">
    <location>
        <begin position="32"/>
        <end position="51"/>
    </location>
</feature>
<evidence type="ECO:0000313" key="2">
    <source>
        <dbReference type="EMBL" id="HIH16661.1"/>
    </source>
</evidence>
<dbReference type="Proteomes" id="UP000564964">
    <property type="component" value="Unassembled WGS sequence"/>
</dbReference>
<gene>
    <name evidence="2" type="ORF">HA252_04620</name>
</gene>
<name>A0A7J4JFV6_9ARCH</name>
<evidence type="ECO:0000313" key="3">
    <source>
        <dbReference type="Proteomes" id="UP000564964"/>
    </source>
</evidence>
<proteinExistence type="predicted"/>